<dbReference type="Bgee" id="ENSMNEG00000018854">
    <property type="expression patterns" value="Expressed in adult mammalian kidney and 10 other cell types or tissues"/>
</dbReference>
<keyword evidence="1" id="KW-1133">Transmembrane helix</keyword>
<accession>A0A2K6AY18</accession>
<keyword evidence="1" id="KW-0472">Membrane</keyword>
<name>A0A2K6AY18_MACNE</name>
<reference evidence="2" key="2">
    <citation type="submission" date="2025-09" db="UniProtKB">
        <authorList>
            <consortium name="Ensembl"/>
        </authorList>
    </citation>
    <scope>IDENTIFICATION</scope>
</reference>
<evidence type="ECO:0000256" key="1">
    <source>
        <dbReference type="SAM" id="Phobius"/>
    </source>
</evidence>
<keyword evidence="1" id="KW-0812">Transmembrane</keyword>
<protein>
    <submittedName>
        <fullName evidence="2">Uncharacterized protein</fullName>
    </submittedName>
</protein>
<organism evidence="2 3">
    <name type="scientific">Macaca nemestrina</name>
    <name type="common">Pig-tailed macaque</name>
    <dbReference type="NCBI Taxonomy" id="9545"/>
    <lineage>
        <taxon>Eukaryota</taxon>
        <taxon>Metazoa</taxon>
        <taxon>Chordata</taxon>
        <taxon>Craniata</taxon>
        <taxon>Vertebrata</taxon>
        <taxon>Euteleostomi</taxon>
        <taxon>Mammalia</taxon>
        <taxon>Eutheria</taxon>
        <taxon>Euarchontoglires</taxon>
        <taxon>Primates</taxon>
        <taxon>Haplorrhini</taxon>
        <taxon>Catarrhini</taxon>
        <taxon>Cercopithecidae</taxon>
        <taxon>Cercopithecinae</taxon>
        <taxon>Macaca</taxon>
    </lineage>
</organism>
<keyword evidence="3" id="KW-1185">Reference proteome</keyword>
<evidence type="ECO:0000313" key="2">
    <source>
        <dbReference type="Ensembl" id="ENSMNEP00000004047.1"/>
    </source>
</evidence>
<dbReference type="GeneTree" id="ENSGT00860000136202"/>
<dbReference type="AlphaFoldDB" id="A0A2K6AY18"/>
<evidence type="ECO:0000313" key="3">
    <source>
        <dbReference type="Proteomes" id="UP000233120"/>
    </source>
</evidence>
<dbReference type="Proteomes" id="UP000233120">
    <property type="component" value="Unassembled WGS sequence"/>
</dbReference>
<reference evidence="2" key="1">
    <citation type="submission" date="2025-08" db="UniProtKB">
        <authorList>
            <consortium name="Ensembl"/>
        </authorList>
    </citation>
    <scope>IDENTIFICATION</scope>
</reference>
<feature type="transmembrane region" description="Helical" evidence="1">
    <location>
        <begin position="53"/>
        <end position="73"/>
    </location>
</feature>
<dbReference type="Ensembl" id="ENSMNET00000020593.1">
    <property type="protein sequence ID" value="ENSMNEP00000004047.1"/>
    <property type="gene ID" value="ENSMNEG00000018854.1"/>
</dbReference>
<proteinExistence type="predicted"/>
<sequence>MGQPGRCPRRCPAHRRHRDRLWLGGRLQQRPRLHFQTQPLHLTGQRQGRLSGWYTLLYLFFLLLLLFLSSPAAKTLPEFRKNFFKDLRTIPVTS</sequence>
<dbReference type="OMA" id="GWYTLLY"/>